<feature type="chain" id="PRO_5032737674" description="Molecular chaperone" evidence="2">
    <location>
        <begin position="23"/>
        <end position="290"/>
    </location>
</feature>
<evidence type="ECO:0000313" key="4">
    <source>
        <dbReference type="Proteomes" id="UP000501812"/>
    </source>
</evidence>
<dbReference type="EMBL" id="CP051774">
    <property type="protein sequence ID" value="QJE97028.1"/>
    <property type="molecule type" value="Genomic_DNA"/>
</dbReference>
<dbReference type="KEGG" id="luo:HHL09_14950"/>
<dbReference type="AlphaFoldDB" id="A0A858RKP1"/>
<dbReference type="RefSeq" id="WP_169455428.1">
    <property type="nucleotide sequence ID" value="NZ_CP051774.1"/>
</dbReference>
<gene>
    <name evidence="3" type="ORF">HHL09_14950</name>
</gene>
<feature type="compositionally biased region" description="Basic and acidic residues" evidence="1">
    <location>
        <begin position="271"/>
        <end position="290"/>
    </location>
</feature>
<feature type="signal peptide" evidence="2">
    <location>
        <begin position="1"/>
        <end position="22"/>
    </location>
</feature>
<dbReference type="Proteomes" id="UP000501812">
    <property type="component" value="Chromosome"/>
</dbReference>
<feature type="region of interest" description="Disordered" evidence="1">
    <location>
        <begin position="266"/>
        <end position="290"/>
    </location>
</feature>
<accession>A0A858RKP1</accession>
<organism evidence="3 4">
    <name type="scientific">Luteolibacter luteus</name>
    <dbReference type="NCBI Taxonomy" id="2728835"/>
    <lineage>
        <taxon>Bacteria</taxon>
        <taxon>Pseudomonadati</taxon>
        <taxon>Verrucomicrobiota</taxon>
        <taxon>Verrucomicrobiia</taxon>
        <taxon>Verrucomicrobiales</taxon>
        <taxon>Verrucomicrobiaceae</taxon>
        <taxon>Luteolibacter</taxon>
    </lineage>
</organism>
<evidence type="ECO:0000313" key="3">
    <source>
        <dbReference type="EMBL" id="QJE97028.1"/>
    </source>
</evidence>
<keyword evidence="2" id="KW-0732">Signal</keyword>
<protein>
    <recommendedName>
        <fullName evidence="5">Molecular chaperone</fullName>
    </recommendedName>
</protein>
<name>A0A858RKP1_9BACT</name>
<proteinExistence type="predicted"/>
<evidence type="ECO:0008006" key="5">
    <source>
        <dbReference type="Google" id="ProtNLM"/>
    </source>
</evidence>
<evidence type="ECO:0000256" key="1">
    <source>
        <dbReference type="SAM" id="MobiDB-lite"/>
    </source>
</evidence>
<keyword evidence="4" id="KW-1185">Reference proteome</keyword>
<sequence length="290" mass="31922">MTGIRSLFHLVWLCVLAVPAMAQVDVRLQMARNTFVAGEPVEVVVSITNQSGQDLTLQGDSRQGWINFTVMGANRDGVPLSALSQPAFGAAKIPFGQTMSRRFDLAQMYPLREMGNFSVYAVVRLPGQTRDGFISNRLLFNISTARPYWTQKVGLPGKPGQMREFRVLNFNNGRKTYLYGQVMNTKTGSALQTHSLGEYLSFSKPAVALDNRQTMHVLYLIAPTVWSHARIGPDGSLLGSQLHKAAGSINPQLFTMKDGSVQVGNSIPYDPKAEAEARGKVRKASERPSF</sequence>
<reference evidence="3 4" key="1">
    <citation type="submission" date="2020-04" db="EMBL/GenBank/DDBJ databases">
        <title>Luteolibacter sp. G-1-1-1 isolated from soil.</title>
        <authorList>
            <person name="Dahal R.H."/>
        </authorList>
    </citation>
    <scope>NUCLEOTIDE SEQUENCE [LARGE SCALE GENOMIC DNA]</scope>
    <source>
        <strain evidence="3 4">G-1-1-1</strain>
    </source>
</reference>
<evidence type="ECO:0000256" key="2">
    <source>
        <dbReference type="SAM" id="SignalP"/>
    </source>
</evidence>